<dbReference type="Proteomes" id="UP000827872">
    <property type="component" value="Linkage Group LG06"/>
</dbReference>
<comment type="caution">
    <text evidence="1">The sequence shown here is derived from an EMBL/GenBank/DDBJ whole genome shotgun (WGS) entry which is preliminary data.</text>
</comment>
<gene>
    <name evidence="1" type="ORF">K3G42_027929</name>
</gene>
<name>A0ACB8FT49_9SAUR</name>
<accession>A0ACB8FT49</accession>
<keyword evidence="2" id="KW-1185">Reference proteome</keyword>
<evidence type="ECO:0000313" key="1">
    <source>
        <dbReference type="EMBL" id="KAH8008115.1"/>
    </source>
</evidence>
<proteinExistence type="predicted"/>
<organism evidence="1 2">
    <name type="scientific">Sphaerodactylus townsendi</name>
    <dbReference type="NCBI Taxonomy" id="933632"/>
    <lineage>
        <taxon>Eukaryota</taxon>
        <taxon>Metazoa</taxon>
        <taxon>Chordata</taxon>
        <taxon>Craniata</taxon>
        <taxon>Vertebrata</taxon>
        <taxon>Euteleostomi</taxon>
        <taxon>Lepidosauria</taxon>
        <taxon>Squamata</taxon>
        <taxon>Bifurcata</taxon>
        <taxon>Gekkota</taxon>
        <taxon>Sphaerodactylidae</taxon>
        <taxon>Sphaerodactylus</taxon>
    </lineage>
</organism>
<protein>
    <submittedName>
        <fullName evidence="1">Uncharacterized protein</fullName>
    </submittedName>
</protein>
<dbReference type="EMBL" id="CM037619">
    <property type="protein sequence ID" value="KAH8008115.1"/>
    <property type="molecule type" value="Genomic_DNA"/>
</dbReference>
<evidence type="ECO:0000313" key="2">
    <source>
        <dbReference type="Proteomes" id="UP000827872"/>
    </source>
</evidence>
<reference evidence="1" key="1">
    <citation type="submission" date="2021-08" db="EMBL/GenBank/DDBJ databases">
        <title>The first chromosome-level gecko genome reveals the dynamic sex chromosomes of Neotropical dwarf geckos (Sphaerodactylidae: Sphaerodactylus).</title>
        <authorList>
            <person name="Pinto B.J."/>
            <person name="Keating S.E."/>
            <person name="Gamble T."/>
        </authorList>
    </citation>
    <scope>NUCLEOTIDE SEQUENCE</scope>
    <source>
        <strain evidence="1">TG3544</strain>
    </source>
</reference>
<sequence length="96" mass="10324">MQCSRGGFYAFVRTGIGEGVQRKAGICGWAVAGAPWGCTGRSRRAGVPHPERPGAPSWDLARFGPGEQGSQILVLWKHRVLQLTLCPKKNEPGNPV</sequence>